<evidence type="ECO:0000313" key="2">
    <source>
        <dbReference type="EMBL" id="OGN00100.1"/>
    </source>
</evidence>
<dbReference type="AlphaFoldDB" id="A0A1F8EID3"/>
<keyword evidence="1" id="KW-0472">Membrane</keyword>
<feature type="transmembrane region" description="Helical" evidence="1">
    <location>
        <begin position="14"/>
        <end position="34"/>
    </location>
</feature>
<reference evidence="2 3" key="1">
    <citation type="journal article" date="2016" name="Nat. Commun.">
        <title>Thousands of microbial genomes shed light on interconnected biogeochemical processes in an aquifer system.</title>
        <authorList>
            <person name="Anantharaman K."/>
            <person name="Brown C.T."/>
            <person name="Hug L.A."/>
            <person name="Sharon I."/>
            <person name="Castelle C.J."/>
            <person name="Probst A.J."/>
            <person name="Thomas B.C."/>
            <person name="Singh A."/>
            <person name="Wilkins M.J."/>
            <person name="Karaoz U."/>
            <person name="Brodie E.L."/>
            <person name="Williams K.H."/>
            <person name="Hubbard S.S."/>
            <person name="Banfield J.F."/>
        </authorList>
    </citation>
    <scope>NUCLEOTIDE SEQUENCE [LARGE SCALE GENOMIC DNA]</scope>
</reference>
<dbReference type="Proteomes" id="UP000177594">
    <property type="component" value="Unassembled WGS sequence"/>
</dbReference>
<keyword evidence="1" id="KW-0812">Transmembrane</keyword>
<protein>
    <submittedName>
        <fullName evidence="2">Uncharacterized protein</fullName>
    </submittedName>
</protein>
<organism evidence="2 3">
    <name type="scientific">Candidatus Yanofskybacteria bacterium RIFCSPHIGHO2_01_FULL_39_8b</name>
    <dbReference type="NCBI Taxonomy" id="1802659"/>
    <lineage>
        <taxon>Bacteria</taxon>
        <taxon>Candidatus Yanofskyibacteriota</taxon>
    </lineage>
</organism>
<proteinExistence type="predicted"/>
<evidence type="ECO:0000313" key="3">
    <source>
        <dbReference type="Proteomes" id="UP000177594"/>
    </source>
</evidence>
<name>A0A1F8EID3_9BACT</name>
<sequence>MKILSKLTEFVKQYQYNIFLAFCISLVSFISFNLGKINALEKLPIKVGESGSLKTKNTDLKADVYNATTDNQQQTTTNQKKLDIRVVVSKASTSKKYDNTTLLQFIDYVFTIDYKPFRRIKDPETGLFISQLDYNHLA</sequence>
<accession>A0A1F8EID3</accession>
<evidence type="ECO:0000256" key="1">
    <source>
        <dbReference type="SAM" id="Phobius"/>
    </source>
</evidence>
<keyword evidence="1" id="KW-1133">Transmembrane helix</keyword>
<gene>
    <name evidence="2" type="ORF">A2817_02210</name>
</gene>
<dbReference type="EMBL" id="MGIZ01000003">
    <property type="protein sequence ID" value="OGN00100.1"/>
    <property type="molecule type" value="Genomic_DNA"/>
</dbReference>
<comment type="caution">
    <text evidence="2">The sequence shown here is derived from an EMBL/GenBank/DDBJ whole genome shotgun (WGS) entry which is preliminary data.</text>
</comment>